<dbReference type="Gene3D" id="3.30.565.10">
    <property type="entry name" value="Histidine kinase-like ATPase, C-terminal domain"/>
    <property type="match status" value="1"/>
</dbReference>
<dbReference type="Pfam" id="PF08447">
    <property type="entry name" value="PAS_3"/>
    <property type="match status" value="1"/>
</dbReference>
<dbReference type="InterPro" id="IPR003018">
    <property type="entry name" value="GAF"/>
</dbReference>
<feature type="domain" description="PAC" evidence="9">
    <location>
        <begin position="384"/>
        <end position="436"/>
    </location>
</feature>
<dbReference type="Gene3D" id="3.30.450.20">
    <property type="entry name" value="PAS domain"/>
    <property type="match status" value="4"/>
</dbReference>
<dbReference type="GO" id="GO:0004673">
    <property type="term" value="F:protein histidine kinase activity"/>
    <property type="evidence" value="ECO:0007669"/>
    <property type="project" value="UniProtKB-EC"/>
</dbReference>
<dbReference type="Gene3D" id="1.10.287.130">
    <property type="match status" value="1"/>
</dbReference>
<evidence type="ECO:0000259" key="7">
    <source>
        <dbReference type="PROSITE" id="PS50109"/>
    </source>
</evidence>
<evidence type="ECO:0000313" key="11">
    <source>
        <dbReference type="Proteomes" id="UP001595898"/>
    </source>
</evidence>
<gene>
    <name evidence="10" type="ORF">ACFO5R_21635</name>
</gene>
<evidence type="ECO:0000259" key="9">
    <source>
        <dbReference type="PROSITE" id="PS50113"/>
    </source>
</evidence>
<dbReference type="InterPro" id="IPR001610">
    <property type="entry name" value="PAC"/>
</dbReference>
<dbReference type="SUPFAM" id="SSF55785">
    <property type="entry name" value="PYP-like sensor domain (PAS domain)"/>
    <property type="match status" value="4"/>
</dbReference>
<dbReference type="Pfam" id="PF00512">
    <property type="entry name" value="HisKA"/>
    <property type="match status" value="1"/>
</dbReference>
<dbReference type="SMART" id="SM00091">
    <property type="entry name" value="PAS"/>
    <property type="match status" value="4"/>
</dbReference>
<dbReference type="InterPro" id="IPR036097">
    <property type="entry name" value="HisK_dim/P_sf"/>
</dbReference>
<keyword evidence="6" id="KW-0175">Coiled coil</keyword>
<dbReference type="InterPro" id="IPR035965">
    <property type="entry name" value="PAS-like_dom_sf"/>
</dbReference>
<dbReference type="PROSITE" id="PS50109">
    <property type="entry name" value="HIS_KIN"/>
    <property type="match status" value="1"/>
</dbReference>
<proteinExistence type="predicted"/>
<dbReference type="FunFam" id="3.30.565.10:FF:000006">
    <property type="entry name" value="Sensor histidine kinase WalK"/>
    <property type="match status" value="1"/>
</dbReference>
<keyword evidence="11" id="KW-1185">Reference proteome</keyword>
<dbReference type="NCBIfam" id="TIGR00229">
    <property type="entry name" value="sensory_box"/>
    <property type="match status" value="4"/>
</dbReference>
<dbReference type="PRINTS" id="PR00344">
    <property type="entry name" value="BCTRLSENSOR"/>
</dbReference>
<dbReference type="InterPro" id="IPR005467">
    <property type="entry name" value="His_kinase_dom"/>
</dbReference>
<dbReference type="AlphaFoldDB" id="A0ABD5PVV1"/>
<dbReference type="InterPro" id="IPR003594">
    <property type="entry name" value="HATPase_dom"/>
</dbReference>
<feature type="domain" description="PAC" evidence="9">
    <location>
        <begin position="622"/>
        <end position="684"/>
    </location>
</feature>
<dbReference type="EC" id="2.7.13.3" evidence="2"/>
<dbReference type="PANTHER" id="PTHR43304">
    <property type="entry name" value="PHYTOCHROME-LIKE PROTEIN CPH1"/>
    <property type="match status" value="1"/>
</dbReference>
<feature type="coiled-coil region" evidence="6">
    <location>
        <begin position="668"/>
        <end position="695"/>
    </location>
</feature>
<dbReference type="CDD" id="cd00082">
    <property type="entry name" value="HisKA"/>
    <property type="match status" value="1"/>
</dbReference>
<evidence type="ECO:0000256" key="1">
    <source>
        <dbReference type="ARBA" id="ARBA00000085"/>
    </source>
</evidence>
<dbReference type="Pfam" id="PF08448">
    <property type="entry name" value="PAS_4"/>
    <property type="match status" value="2"/>
</dbReference>
<keyword evidence="5" id="KW-0418">Kinase</keyword>
<name>A0ABD5PVV1_9EURY</name>
<dbReference type="InterPro" id="IPR013656">
    <property type="entry name" value="PAS_4"/>
</dbReference>
<evidence type="ECO:0000259" key="8">
    <source>
        <dbReference type="PROSITE" id="PS50112"/>
    </source>
</evidence>
<dbReference type="PANTHER" id="PTHR43304:SF1">
    <property type="entry name" value="PAC DOMAIN-CONTAINING PROTEIN"/>
    <property type="match status" value="1"/>
</dbReference>
<keyword evidence="4" id="KW-0808">Transferase</keyword>
<evidence type="ECO:0000256" key="6">
    <source>
        <dbReference type="SAM" id="Coils"/>
    </source>
</evidence>
<dbReference type="InterPro" id="IPR013767">
    <property type="entry name" value="PAS_fold"/>
</dbReference>
<dbReference type="SMART" id="SM00388">
    <property type="entry name" value="HisKA"/>
    <property type="match status" value="1"/>
</dbReference>
<dbReference type="InterPro" id="IPR004358">
    <property type="entry name" value="Sig_transdc_His_kin-like_C"/>
</dbReference>
<dbReference type="Pfam" id="PF01590">
    <property type="entry name" value="GAF"/>
    <property type="match status" value="1"/>
</dbReference>
<dbReference type="PROSITE" id="PS50113">
    <property type="entry name" value="PAC"/>
    <property type="match status" value="4"/>
</dbReference>
<dbReference type="InterPro" id="IPR000014">
    <property type="entry name" value="PAS"/>
</dbReference>
<feature type="domain" description="PAS" evidence="8">
    <location>
        <begin position="183"/>
        <end position="225"/>
    </location>
</feature>
<comment type="caution">
    <text evidence="10">The sequence shown here is derived from an EMBL/GenBank/DDBJ whole genome shotgun (WGS) entry which is preliminary data.</text>
</comment>
<accession>A0ABD5PVV1</accession>
<dbReference type="InterPro" id="IPR000700">
    <property type="entry name" value="PAS-assoc_C"/>
</dbReference>
<keyword evidence="3" id="KW-0597">Phosphoprotein</keyword>
<dbReference type="SUPFAM" id="SSF47384">
    <property type="entry name" value="Homodimeric domain of signal transducing histidine kinase"/>
    <property type="match status" value="1"/>
</dbReference>
<feature type="domain" description="PAS" evidence="8">
    <location>
        <begin position="437"/>
        <end position="510"/>
    </location>
</feature>
<dbReference type="RefSeq" id="WP_250141268.1">
    <property type="nucleotide sequence ID" value="NZ_JALIQP010000003.1"/>
</dbReference>
<reference evidence="10 11" key="1">
    <citation type="journal article" date="2019" name="Int. J. Syst. Evol. Microbiol.">
        <title>The Global Catalogue of Microorganisms (GCM) 10K type strain sequencing project: providing services to taxonomists for standard genome sequencing and annotation.</title>
        <authorList>
            <consortium name="The Broad Institute Genomics Platform"/>
            <consortium name="The Broad Institute Genome Sequencing Center for Infectious Disease"/>
            <person name="Wu L."/>
            <person name="Ma J."/>
        </authorList>
    </citation>
    <scope>NUCLEOTIDE SEQUENCE [LARGE SCALE GENOMIC DNA]</scope>
    <source>
        <strain evidence="10 11">WLHS5</strain>
    </source>
</reference>
<dbReference type="Proteomes" id="UP001595898">
    <property type="component" value="Unassembled WGS sequence"/>
</dbReference>
<dbReference type="InterPro" id="IPR003661">
    <property type="entry name" value="HisK_dim/P_dom"/>
</dbReference>
<evidence type="ECO:0000313" key="10">
    <source>
        <dbReference type="EMBL" id="MFC4544538.1"/>
    </source>
</evidence>
<sequence length="913" mass="102344">MNPSSDPESDRHDHVRQQRVVADLGDRVLEDPDLDRLFRDATEAVRTTLGTDTCKLLELLPGDDRFLLRDGCGWDDDVVGSETVSATRDSQAGYTLGVADPVVVDDLRTEERFDAPDLLLEHEIVSGVSCIVGPTDDPWGVLGTHATVPREFDEGDAAFVRNVANVLASAIRNGRETRRHDEEAALADTIVETSPIGITIVDVDGELRFANDRAEEIFGRKQAQIGNLRYDDPEWDEVGPDGEPLAAEELPFPKVVETGEPVFDQVTGVLRPDGERVWVSINGAPVRDCDGELDAVVFALEDVTDRFDRERDLERYETIVETAHDGIYVLDEERRFELVNDSFAALTGFGRDELHGTHASVVFGEAFASIEADQTDVATSRRSPTFEESIVVGSDGTDTRTVENRFTIQSTEDGTRRIGVVRDVTERKEMEAKLRESEERFRTLSEHLEEVVWMTTDDPASLTYINPAYEEVWGLDRDSLYDDALSFLEVVHPDDRERVREAYTGLPEAEYDEEFRIERPDGERRWIHARATPVRGEDGTVDRIVGIDTDVTRRKERERALEESEQRYQTVLEHFPNGTIALFDEDLRYSLVGGQALGEIDLDASEVVGATIEEFSPDEIAPTLESACRGALEGTTTQVDVAFRERDWTVHAVPVRDTDGEVFAGMLMAQDVTERKEYQRRLEESNERLEQFAYVASHDLQEPLRMVSSYLGLVQDRYGDELDEEGREFIEFAVDGADRMREMIDGLLEFSRVETRGDPLEPIELDDSFANARRDLQLQIEEHDAEITAEPLPRVVGDGNQLRQVFQNLLSNAIEYSGDEPPRIDVSAHREGSEWVISVEDDGIGIDPADTDRIFDVFERLHAVDEGSGSGIGLALCERIVERHGGEVWVESEPGEGSRFSFTLPAADGVDET</sequence>
<feature type="domain" description="Histidine kinase" evidence="7">
    <location>
        <begin position="695"/>
        <end position="908"/>
    </location>
</feature>
<dbReference type="CDD" id="cd00130">
    <property type="entry name" value="PAS"/>
    <property type="match status" value="3"/>
</dbReference>
<feature type="domain" description="PAS" evidence="8">
    <location>
        <begin position="312"/>
        <end position="356"/>
    </location>
</feature>
<evidence type="ECO:0000256" key="3">
    <source>
        <dbReference type="ARBA" id="ARBA00022553"/>
    </source>
</evidence>
<evidence type="ECO:0000256" key="2">
    <source>
        <dbReference type="ARBA" id="ARBA00012438"/>
    </source>
</evidence>
<evidence type="ECO:0000256" key="4">
    <source>
        <dbReference type="ARBA" id="ARBA00022679"/>
    </source>
</evidence>
<evidence type="ECO:0000256" key="5">
    <source>
        <dbReference type="ARBA" id="ARBA00022777"/>
    </source>
</evidence>
<dbReference type="InterPro" id="IPR029016">
    <property type="entry name" value="GAF-like_dom_sf"/>
</dbReference>
<comment type="catalytic activity">
    <reaction evidence="1">
        <text>ATP + protein L-histidine = ADP + protein N-phospho-L-histidine.</text>
        <dbReference type="EC" id="2.7.13.3"/>
    </reaction>
</comment>
<organism evidence="10 11">
    <name type="scientific">Halosolutus amylolyticus</name>
    <dbReference type="NCBI Taxonomy" id="2932267"/>
    <lineage>
        <taxon>Archaea</taxon>
        <taxon>Methanobacteriati</taxon>
        <taxon>Methanobacteriota</taxon>
        <taxon>Stenosarchaea group</taxon>
        <taxon>Halobacteria</taxon>
        <taxon>Halobacteriales</taxon>
        <taxon>Natrialbaceae</taxon>
        <taxon>Halosolutus</taxon>
    </lineage>
</organism>
<dbReference type="SUPFAM" id="SSF55781">
    <property type="entry name" value="GAF domain-like"/>
    <property type="match status" value="1"/>
</dbReference>
<dbReference type="Gene3D" id="3.30.450.40">
    <property type="match status" value="1"/>
</dbReference>
<dbReference type="Pfam" id="PF00989">
    <property type="entry name" value="PAS"/>
    <property type="match status" value="1"/>
</dbReference>
<feature type="domain" description="PAC" evidence="9">
    <location>
        <begin position="511"/>
        <end position="563"/>
    </location>
</feature>
<dbReference type="SMART" id="SM00387">
    <property type="entry name" value="HATPase_c"/>
    <property type="match status" value="1"/>
</dbReference>
<dbReference type="SMART" id="SM00065">
    <property type="entry name" value="GAF"/>
    <property type="match status" value="1"/>
</dbReference>
<dbReference type="InterPro" id="IPR013655">
    <property type="entry name" value="PAS_fold_3"/>
</dbReference>
<feature type="domain" description="PAC" evidence="9">
    <location>
        <begin position="263"/>
        <end position="315"/>
    </location>
</feature>
<dbReference type="EMBL" id="JBHSFA010000011">
    <property type="protein sequence ID" value="MFC4544538.1"/>
    <property type="molecule type" value="Genomic_DNA"/>
</dbReference>
<dbReference type="Pfam" id="PF02518">
    <property type="entry name" value="HATPase_c"/>
    <property type="match status" value="1"/>
</dbReference>
<dbReference type="InterPro" id="IPR052162">
    <property type="entry name" value="Sensor_kinase/Photoreceptor"/>
</dbReference>
<dbReference type="InterPro" id="IPR036890">
    <property type="entry name" value="HATPase_C_sf"/>
</dbReference>
<protein>
    <recommendedName>
        <fullName evidence="2">histidine kinase</fullName>
        <ecNumber evidence="2">2.7.13.3</ecNumber>
    </recommendedName>
</protein>
<dbReference type="PROSITE" id="PS50112">
    <property type="entry name" value="PAS"/>
    <property type="match status" value="3"/>
</dbReference>
<dbReference type="SMART" id="SM00086">
    <property type="entry name" value="PAC"/>
    <property type="match status" value="3"/>
</dbReference>
<dbReference type="SUPFAM" id="SSF55874">
    <property type="entry name" value="ATPase domain of HSP90 chaperone/DNA topoisomerase II/histidine kinase"/>
    <property type="match status" value="1"/>
</dbReference>